<evidence type="ECO:0000256" key="4">
    <source>
        <dbReference type="ARBA" id="ARBA00022692"/>
    </source>
</evidence>
<evidence type="ECO:0000256" key="2">
    <source>
        <dbReference type="ARBA" id="ARBA00005377"/>
    </source>
</evidence>
<protein>
    <submittedName>
        <fullName evidence="16">Probable ergosterol biosynthetic protein 28 isoform X1</fullName>
    </submittedName>
</protein>
<accession>A0ABM1TGU8</accession>
<dbReference type="GeneID" id="111088666"/>
<evidence type="ECO:0000256" key="1">
    <source>
        <dbReference type="ARBA" id="ARBA00004477"/>
    </source>
</evidence>
<evidence type="ECO:0000256" key="7">
    <source>
        <dbReference type="ARBA" id="ARBA00022989"/>
    </source>
</evidence>
<evidence type="ECO:0000256" key="5">
    <source>
        <dbReference type="ARBA" id="ARBA00022824"/>
    </source>
</evidence>
<keyword evidence="12" id="KW-0753">Steroid metabolism</keyword>
<comment type="subcellular location">
    <subcellularLocation>
        <location evidence="1">Endoplasmic reticulum membrane</location>
        <topology evidence="1">Multi-pass membrane protein</topology>
    </subcellularLocation>
</comment>
<dbReference type="PANTHER" id="PTHR15451">
    <property type="entry name" value="ERGOSTEROL BIOSYNTHETIC PROTEIN 28-RELATED"/>
    <property type="match status" value="1"/>
</dbReference>
<evidence type="ECO:0000256" key="3">
    <source>
        <dbReference type="ARBA" id="ARBA00022516"/>
    </source>
</evidence>
<keyword evidence="7 13" id="KW-1133">Transmembrane helix</keyword>
<name>A0ABM1TGU8_LIMPO</name>
<evidence type="ECO:0000256" key="13">
    <source>
        <dbReference type="SAM" id="Phobius"/>
    </source>
</evidence>
<keyword evidence="6" id="KW-0752">Steroid biosynthesis</keyword>
<gene>
    <name evidence="16" type="primary">LOC111088666</name>
</gene>
<evidence type="ECO:0000256" key="8">
    <source>
        <dbReference type="ARBA" id="ARBA00023011"/>
    </source>
</evidence>
<keyword evidence="5" id="KW-0256">Endoplasmic reticulum</keyword>
<dbReference type="InterPro" id="IPR005352">
    <property type="entry name" value="Erg28"/>
</dbReference>
<keyword evidence="8" id="KW-0756">Sterol biosynthesis</keyword>
<reference evidence="16" key="1">
    <citation type="submission" date="2025-08" db="UniProtKB">
        <authorList>
            <consortium name="RefSeq"/>
        </authorList>
    </citation>
    <scope>IDENTIFICATION</scope>
    <source>
        <tissue evidence="16">Muscle</tissue>
    </source>
</reference>
<keyword evidence="9" id="KW-0443">Lipid metabolism</keyword>
<feature type="transmembrane region" description="Helical" evidence="13">
    <location>
        <begin position="55"/>
        <end position="74"/>
    </location>
</feature>
<evidence type="ECO:0000256" key="12">
    <source>
        <dbReference type="ARBA" id="ARBA00023221"/>
    </source>
</evidence>
<sequence>MGAWMVNTLRGWLAFLSFMHFGTASRCFTDESFLQAKLYIVNIALKGGGFEMDRIFGFWSLTNAIIFLYAAVFIHNLPVMSLSGLMVVVYLFYFMIETFLYKSISISGAGLYPVTVSGKDSKLGIQKILLQKHKLIQLLVFLSKLKSILGSVTLQCPGTLSWV</sequence>
<keyword evidence="14" id="KW-0732">Signal</keyword>
<evidence type="ECO:0000313" key="16">
    <source>
        <dbReference type="RefSeq" id="XP_022255104.1"/>
    </source>
</evidence>
<evidence type="ECO:0000256" key="9">
    <source>
        <dbReference type="ARBA" id="ARBA00023098"/>
    </source>
</evidence>
<keyword evidence="11" id="KW-1207">Sterol metabolism</keyword>
<feature type="chain" id="PRO_5045078491" evidence="14">
    <location>
        <begin position="25"/>
        <end position="163"/>
    </location>
</feature>
<organism evidence="15 16">
    <name type="scientific">Limulus polyphemus</name>
    <name type="common">Atlantic horseshoe crab</name>
    <dbReference type="NCBI Taxonomy" id="6850"/>
    <lineage>
        <taxon>Eukaryota</taxon>
        <taxon>Metazoa</taxon>
        <taxon>Ecdysozoa</taxon>
        <taxon>Arthropoda</taxon>
        <taxon>Chelicerata</taxon>
        <taxon>Merostomata</taxon>
        <taxon>Xiphosura</taxon>
        <taxon>Limulidae</taxon>
        <taxon>Limulus</taxon>
    </lineage>
</organism>
<evidence type="ECO:0000313" key="15">
    <source>
        <dbReference type="Proteomes" id="UP000694941"/>
    </source>
</evidence>
<evidence type="ECO:0000256" key="11">
    <source>
        <dbReference type="ARBA" id="ARBA00023166"/>
    </source>
</evidence>
<feature type="transmembrane region" description="Helical" evidence="13">
    <location>
        <begin position="80"/>
        <end position="101"/>
    </location>
</feature>
<feature type="signal peptide" evidence="14">
    <location>
        <begin position="1"/>
        <end position="24"/>
    </location>
</feature>
<proteinExistence type="inferred from homology"/>
<keyword evidence="10 13" id="KW-0472">Membrane</keyword>
<dbReference type="Pfam" id="PF03694">
    <property type="entry name" value="Erg28"/>
    <property type="match status" value="1"/>
</dbReference>
<keyword evidence="15" id="KW-1185">Reference proteome</keyword>
<dbReference type="RefSeq" id="XP_022255104.1">
    <property type="nucleotide sequence ID" value="XM_022399396.1"/>
</dbReference>
<dbReference type="PANTHER" id="PTHR15451:SF19">
    <property type="entry name" value="ERGOSTEROL BIOSYNTHETIC PROTEIN 28 HOMOLOG"/>
    <property type="match status" value="1"/>
</dbReference>
<comment type="similarity">
    <text evidence="2">Belongs to the ERG28 family.</text>
</comment>
<dbReference type="Proteomes" id="UP000694941">
    <property type="component" value="Unplaced"/>
</dbReference>
<evidence type="ECO:0000256" key="10">
    <source>
        <dbReference type="ARBA" id="ARBA00023136"/>
    </source>
</evidence>
<keyword evidence="3" id="KW-0444">Lipid biosynthesis</keyword>
<keyword evidence="4 13" id="KW-0812">Transmembrane</keyword>
<evidence type="ECO:0000256" key="6">
    <source>
        <dbReference type="ARBA" id="ARBA00022955"/>
    </source>
</evidence>
<evidence type="ECO:0000256" key="14">
    <source>
        <dbReference type="SAM" id="SignalP"/>
    </source>
</evidence>